<protein>
    <recommendedName>
        <fullName evidence="3">HTH cro/C1-type domain-containing protein</fullName>
    </recommendedName>
</protein>
<evidence type="ECO:0000313" key="1">
    <source>
        <dbReference type="EMBL" id="CCO22200.1"/>
    </source>
</evidence>
<organism evidence="1 2">
    <name type="scientific">Maridesulfovibrio hydrothermalis AM13 = DSM 14728</name>
    <dbReference type="NCBI Taxonomy" id="1121451"/>
    <lineage>
        <taxon>Bacteria</taxon>
        <taxon>Pseudomonadati</taxon>
        <taxon>Thermodesulfobacteriota</taxon>
        <taxon>Desulfovibrionia</taxon>
        <taxon>Desulfovibrionales</taxon>
        <taxon>Desulfovibrionaceae</taxon>
        <taxon>Maridesulfovibrio</taxon>
    </lineage>
</organism>
<proteinExistence type="predicted"/>
<dbReference type="OrthoDB" id="5461163at2"/>
<dbReference type="AlphaFoldDB" id="L0R7N0"/>
<name>L0R7N0_9BACT</name>
<evidence type="ECO:0008006" key="3">
    <source>
        <dbReference type="Google" id="ProtNLM"/>
    </source>
</evidence>
<reference evidence="1 2" key="1">
    <citation type="submission" date="2012-10" db="EMBL/GenBank/DDBJ databases">
        <authorList>
            <person name="Genoscope - CEA"/>
        </authorList>
    </citation>
    <scope>NUCLEOTIDE SEQUENCE [LARGE SCALE GENOMIC DNA]</scope>
    <source>
        <strain evidence="2">AM13 / DSM 14728</strain>
    </source>
</reference>
<dbReference type="HOGENOM" id="CLU_195877_0_0_7"/>
<gene>
    <name evidence="1" type="ORF">DESAM_10219</name>
</gene>
<dbReference type="RefSeq" id="WP_015334810.1">
    <property type="nucleotide sequence ID" value="NC_020055.1"/>
</dbReference>
<sequence length="80" mass="8619">MSFAASGAGRYRDPWEIRKFLNSKGTSMSGVAVDIGLSPVIVQQTVKGVRNNRKVLAKLRELGCPVGALSLPEDMKEKAS</sequence>
<dbReference type="KEGG" id="dhy:DESAM_10219"/>
<dbReference type="EMBL" id="FO203522">
    <property type="protein sequence ID" value="CCO22200.1"/>
    <property type="molecule type" value="Genomic_DNA"/>
</dbReference>
<dbReference type="PATRIC" id="fig|1121451.3.peg.205"/>
<keyword evidence="2" id="KW-1185">Reference proteome</keyword>
<evidence type="ECO:0000313" key="2">
    <source>
        <dbReference type="Proteomes" id="UP000010808"/>
    </source>
</evidence>
<dbReference type="Proteomes" id="UP000010808">
    <property type="component" value="Chromosome"/>
</dbReference>
<accession>L0R7N0</accession>
<dbReference type="eggNOG" id="ENOG5032GRN">
    <property type="taxonomic scope" value="Bacteria"/>
</dbReference>